<feature type="non-terminal residue" evidence="2">
    <location>
        <position position="1"/>
    </location>
</feature>
<dbReference type="AlphaFoldDB" id="A0AA40GHC8"/>
<accession>A0AA40GHC8</accession>
<name>A0AA40GHC8_9HYME</name>
<comment type="caution">
    <text evidence="2">The sequence shown here is derived from an EMBL/GenBank/DDBJ whole genome shotgun (WGS) entry which is preliminary data.</text>
</comment>
<keyword evidence="3" id="KW-1185">Reference proteome</keyword>
<gene>
    <name evidence="2" type="ORF">K0M31_002238</name>
</gene>
<protein>
    <submittedName>
        <fullName evidence="2">Uncharacterized protein</fullName>
    </submittedName>
</protein>
<evidence type="ECO:0000313" key="3">
    <source>
        <dbReference type="Proteomes" id="UP001177670"/>
    </source>
</evidence>
<evidence type="ECO:0000313" key="2">
    <source>
        <dbReference type="EMBL" id="KAK1137744.1"/>
    </source>
</evidence>
<dbReference type="EMBL" id="JAHYIQ010000001">
    <property type="protein sequence ID" value="KAK1137744.1"/>
    <property type="molecule type" value="Genomic_DNA"/>
</dbReference>
<sequence length="105" mass="12290">RSTLISLLRKLIGFLYSIVKSSGEGLAIKFLSGELFLSYRHPVTGVNRASLQENEEDKLKTYEKIFEEKRERRDRGGEQKKQNGFKKFRAEIIEVKREIAEKKKE</sequence>
<organism evidence="2 3">
    <name type="scientific">Melipona bicolor</name>
    <dbReference type="NCBI Taxonomy" id="60889"/>
    <lineage>
        <taxon>Eukaryota</taxon>
        <taxon>Metazoa</taxon>
        <taxon>Ecdysozoa</taxon>
        <taxon>Arthropoda</taxon>
        <taxon>Hexapoda</taxon>
        <taxon>Insecta</taxon>
        <taxon>Pterygota</taxon>
        <taxon>Neoptera</taxon>
        <taxon>Endopterygota</taxon>
        <taxon>Hymenoptera</taxon>
        <taxon>Apocrita</taxon>
        <taxon>Aculeata</taxon>
        <taxon>Apoidea</taxon>
        <taxon>Anthophila</taxon>
        <taxon>Apidae</taxon>
        <taxon>Melipona</taxon>
    </lineage>
</organism>
<dbReference type="Proteomes" id="UP001177670">
    <property type="component" value="Unassembled WGS sequence"/>
</dbReference>
<keyword evidence="1" id="KW-0175">Coiled coil</keyword>
<proteinExistence type="predicted"/>
<evidence type="ECO:0000256" key="1">
    <source>
        <dbReference type="SAM" id="Coils"/>
    </source>
</evidence>
<reference evidence="2" key="1">
    <citation type="submission" date="2021-10" db="EMBL/GenBank/DDBJ databases">
        <title>Melipona bicolor Genome sequencing and assembly.</title>
        <authorList>
            <person name="Araujo N.S."/>
            <person name="Arias M.C."/>
        </authorList>
    </citation>
    <scope>NUCLEOTIDE SEQUENCE</scope>
    <source>
        <strain evidence="2">USP_2M_L1-L4_2017</strain>
        <tissue evidence="2">Whole body</tissue>
    </source>
</reference>
<feature type="coiled-coil region" evidence="1">
    <location>
        <begin position="52"/>
        <end position="105"/>
    </location>
</feature>